<dbReference type="PRINTS" id="PR00363">
    <property type="entry name" value="CYTOCHROMEB5"/>
</dbReference>
<dbReference type="PANTHER" id="PTHR19353:SF19">
    <property type="entry name" value="DELTA(5) FATTY ACID DESATURASE C-RELATED"/>
    <property type="match status" value="1"/>
</dbReference>
<dbReference type="GO" id="GO:0016020">
    <property type="term" value="C:membrane"/>
    <property type="evidence" value="ECO:0007669"/>
    <property type="project" value="TreeGrafter"/>
</dbReference>
<evidence type="ECO:0000256" key="1">
    <source>
        <dbReference type="ARBA" id="ARBA00004760"/>
    </source>
</evidence>
<dbReference type="InterPro" id="IPR018506">
    <property type="entry name" value="Cyt_B5_heme-BS"/>
</dbReference>
<dbReference type="GO" id="GO:0006636">
    <property type="term" value="P:unsaturated fatty acid biosynthetic process"/>
    <property type="evidence" value="ECO:0007669"/>
    <property type="project" value="UniProtKB-ARBA"/>
</dbReference>
<dbReference type="InterPro" id="IPR036400">
    <property type="entry name" value="Cyt_B5-like_heme/steroid_sf"/>
</dbReference>
<keyword evidence="9" id="KW-0812">Transmembrane</keyword>
<dbReference type="PROSITE" id="PS00191">
    <property type="entry name" value="CYTOCHROME_B5_1"/>
    <property type="match status" value="1"/>
</dbReference>
<dbReference type="PANTHER" id="PTHR19353">
    <property type="entry name" value="FATTY ACID DESATURASE 2"/>
    <property type="match status" value="1"/>
</dbReference>
<dbReference type="CDD" id="cd03506">
    <property type="entry name" value="Delta6-FADS-like"/>
    <property type="match status" value="1"/>
</dbReference>
<keyword evidence="6" id="KW-0479">Metal-binding</keyword>
<feature type="transmembrane region" description="Helical" evidence="9">
    <location>
        <begin position="117"/>
        <end position="135"/>
    </location>
</feature>
<dbReference type="InterPro" id="IPR001199">
    <property type="entry name" value="Cyt_B5-like_heme/steroid-bd"/>
</dbReference>
<keyword evidence="12" id="KW-1185">Reference proteome</keyword>
<dbReference type="Pfam" id="PF00487">
    <property type="entry name" value="FA_desaturase"/>
    <property type="match status" value="1"/>
</dbReference>
<comment type="caution">
    <text evidence="11">The sequence shown here is derived from an EMBL/GenBank/DDBJ whole genome shotgun (WGS) entry which is preliminary data.</text>
</comment>
<reference evidence="11" key="1">
    <citation type="journal article" date="2020" name="BMC Genomics">
        <title>Correction to: Identification and distribution of gene clusters required for synthesis of sphingolipid metabolism inhibitors in diverse species of the filamentous fungus Fusarium.</title>
        <authorList>
            <person name="Kim H.S."/>
            <person name="Lohmar J.M."/>
            <person name="Busman M."/>
            <person name="Brown D.W."/>
            <person name="Naumann T.A."/>
            <person name="Divon H.H."/>
            <person name="Lysoe E."/>
            <person name="Uhlig S."/>
            <person name="Proctor R.H."/>
        </authorList>
    </citation>
    <scope>NUCLEOTIDE SEQUENCE</scope>
    <source>
        <strain evidence="11">NRRL 20472</strain>
    </source>
</reference>
<dbReference type="InterPro" id="IPR005804">
    <property type="entry name" value="FA_desaturase_dom"/>
</dbReference>
<dbReference type="InterPro" id="IPR012171">
    <property type="entry name" value="Fatty_acid_desaturase"/>
</dbReference>
<accession>A0A8H4U248</accession>
<feature type="transmembrane region" description="Helical" evidence="9">
    <location>
        <begin position="254"/>
        <end position="276"/>
    </location>
</feature>
<evidence type="ECO:0000256" key="2">
    <source>
        <dbReference type="ARBA" id="ARBA00004991"/>
    </source>
</evidence>
<protein>
    <recommendedName>
        <fullName evidence="4">Delta 8-(E)-sphingolipid desaturase</fullName>
        <ecNumber evidence="3">1.14.19.18</ecNumber>
    </recommendedName>
</protein>
<dbReference type="EMBL" id="JABEXW010000208">
    <property type="protein sequence ID" value="KAF4968095.1"/>
    <property type="molecule type" value="Genomic_DNA"/>
</dbReference>
<feature type="transmembrane region" description="Helical" evidence="9">
    <location>
        <begin position="329"/>
        <end position="347"/>
    </location>
</feature>
<keyword evidence="9" id="KW-0472">Membrane</keyword>
<dbReference type="UniPathway" id="UPA00222"/>
<dbReference type="EC" id="1.14.19.18" evidence="3"/>
<proteinExistence type="predicted"/>
<evidence type="ECO:0000256" key="8">
    <source>
        <dbReference type="ARBA" id="ARBA00023004"/>
    </source>
</evidence>
<dbReference type="GO" id="GO:0006665">
    <property type="term" value="P:sphingolipid metabolic process"/>
    <property type="evidence" value="ECO:0007669"/>
    <property type="project" value="UniProtKB-UniPathway"/>
</dbReference>
<keyword evidence="8" id="KW-0408">Iron</keyword>
<dbReference type="Proteomes" id="UP000622797">
    <property type="component" value="Unassembled WGS sequence"/>
</dbReference>
<keyword evidence="7" id="KW-0746">Sphingolipid metabolism</keyword>
<sequence>MDKPRITTNQLTRANTQEQTWVAIRGGVYDITEFLPRHPGGKDFLLISAGKDITSLFESYHGSKHYSVLQKYKIGTLTEDNSLCFPPPDEFSTTVRRRVNEFFAASKLDRKDARTSYIHHSITVLLLFGLYWYQWSLSNSSWYIFYLVSVLYGFVQAHYCVSAIHDASHGAIGHNPLIWKLVYSGQDLINGCSSLLWYVDPQLELCLQSILTLGRMYQHVMSHHIFTNIDGLDTDIAEPDGSYRRIKSSQKYNLLYIAQFIYAPMLYVLLGTTTRMADIYNLLTKKRGHLRVNPLTWEQCTLFWGGKLFFFGTRFILPYIRGAPLSRVVSCFLVSDFVFSFFLAIIFQASHVVEDVLWPEISPTSHTVNLDWGRLQVETAQDYAHHQPLTTFFTGGLNYQVVHHLFPNVAQKHLGLLAPIVRRVAQDYGVKYAIKESLWDAIGGHIGLLKLMGTHPHGLEG</sequence>
<gene>
    <name evidence="11" type="ORF">FSARC_4456</name>
</gene>
<dbReference type="GO" id="GO:0046872">
    <property type="term" value="F:metal ion binding"/>
    <property type="evidence" value="ECO:0007669"/>
    <property type="project" value="UniProtKB-KW"/>
</dbReference>
<comment type="pathway">
    <text evidence="1">Lipid metabolism; sphingolipid metabolism.</text>
</comment>
<dbReference type="Pfam" id="PF00173">
    <property type="entry name" value="Cyt-b5"/>
    <property type="match status" value="1"/>
</dbReference>
<organism evidence="11 12">
    <name type="scientific">Fusarium sarcochroum</name>
    <dbReference type="NCBI Taxonomy" id="1208366"/>
    <lineage>
        <taxon>Eukaryota</taxon>
        <taxon>Fungi</taxon>
        <taxon>Dikarya</taxon>
        <taxon>Ascomycota</taxon>
        <taxon>Pezizomycotina</taxon>
        <taxon>Sordariomycetes</taxon>
        <taxon>Hypocreomycetidae</taxon>
        <taxon>Hypocreales</taxon>
        <taxon>Nectriaceae</taxon>
        <taxon>Fusarium</taxon>
        <taxon>Fusarium lateritium species complex</taxon>
    </lineage>
</organism>
<keyword evidence="5" id="KW-0349">Heme</keyword>
<evidence type="ECO:0000259" key="10">
    <source>
        <dbReference type="PROSITE" id="PS50255"/>
    </source>
</evidence>
<reference evidence="11" key="2">
    <citation type="submission" date="2020-05" db="EMBL/GenBank/DDBJ databases">
        <authorList>
            <person name="Kim H.-S."/>
            <person name="Proctor R.H."/>
            <person name="Brown D.W."/>
        </authorList>
    </citation>
    <scope>NUCLEOTIDE SEQUENCE</scope>
    <source>
        <strain evidence="11">NRRL 20472</strain>
    </source>
</reference>
<dbReference type="SUPFAM" id="SSF55856">
    <property type="entry name" value="Cytochrome b5-like heme/steroid binding domain"/>
    <property type="match status" value="1"/>
</dbReference>
<feature type="transmembrane region" description="Helical" evidence="9">
    <location>
        <begin position="141"/>
        <end position="161"/>
    </location>
</feature>
<evidence type="ECO:0000256" key="9">
    <source>
        <dbReference type="SAM" id="Phobius"/>
    </source>
</evidence>
<feature type="transmembrane region" description="Helical" evidence="9">
    <location>
        <begin position="296"/>
        <end position="317"/>
    </location>
</feature>
<evidence type="ECO:0000313" key="12">
    <source>
        <dbReference type="Proteomes" id="UP000622797"/>
    </source>
</evidence>
<evidence type="ECO:0000313" key="11">
    <source>
        <dbReference type="EMBL" id="KAF4968095.1"/>
    </source>
</evidence>
<dbReference type="GO" id="GO:0042759">
    <property type="term" value="P:long-chain fatty acid biosynthetic process"/>
    <property type="evidence" value="ECO:0007669"/>
    <property type="project" value="UniProtKB-ARBA"/>
</dbReference>
<dbReference type="PROSITE" id="PS50255">
    <property type="entry name" value="CYTOCHROME_B5_2"/>
    <property type="match status" value="1"/>
</dbReference>
<dbReference type="Gene3D" id="3.10.120.10">
    <property type="entry name" value="Cytochrome b5-like heme/steroid binding domain"/>
    <property type="match status" value="1"/>
</dbReference>
<dbReference type="AlphaFoldDB" id="A0A8H4U248"/>
<keyword evidence="7" id="KW-0443">Lipid metabolism</keyword>
<name>A0A8H4U248_9HYPO</name>
<feature type="domain" description="Cytochrome b5 heme-binding" evidence="10">
    <location>
        <begin position="3"/>
        <end position="78"/>
    </location>
</feature>
<evidence type="ECO:0000256" key="3">
    <source>
        <dbReference type="ARBA" id="ARBA00012019"/>
    </source>
</evidence>
<dbReference type="GO" id="GO:0016717">
    <property type="term" value="F:oxidoreductase activity, acting on paired donors, with oxidation of a pair of donors resulting in the reduction of molecular oxygen to two molecules of water"/>
    <property type="evidence" value="ECO:0007669"/>
    <property type="project" value="TreeGrafter"/>
</dbReference>
<evidence type="ECO:0000256" key="4">
    <source>
        <dbReference type="ARBA" id="ARBA00016939"/>
    </source>
</evidence>
<evidence type="ECO:0000256" key="7">
    <source>
        <dbReference type="ARBA" id="ARBA00022919"/>
    </source>
</evidence>
<dbReference type="OrthoDB" id="260519at2759"/>
<evidence type="ECO:0000256" key="6">
    <source>
        <dbReference type="ARBA" id="ARBA00022723"/>
    </source>
</evidence>
<evidence type="ECO:0000256" key="5">
    <source>
        <dbReference type="ARBA" id="ARBA00022617"/>
    </source>
</evidence>
<keyword evidence="9" id="KW-1133">Transmembrane helix</keyword>
<dbReference type="PIRSF" id="PIRSF015921">
    <property type="entry name" value="FA_sphinglp_des"/>
    <property type="match status" value="1"/>
</dbReference>
<comment type="pathway">
    <text evidence="2">Sphingolipid metabolism.</text>
</comment>
<dbReference type="FunFam" id="3.10.120.10:FF:000007">
    <property type="entry name" value="Sulfite oxidase, mitochondrial"/>
    <property type="match status" value="1"/>
</dbReference>
<dbReference type="SMART" id="SM01117">
    <property type="entry name" value="Cyt-b5"/>
    <property type="match status" value="1"/>
</dbReference>
<dbReference type="GO" id="GO:0020037">
    <property type="term" value="F:heme binding"/>
    <property type="evidence" value="ECO:0007669"/>
    <property type="project" value="InterPro"/>
</dbReference>